<dbReference type="EMBL" id="VOBL01000011">
    <property type="protein sequence ID" value="KAA0976208.1"/>
    <property type="molecule type" value="Genomic_DNA"/>
</dbReference>
<sequence>MEHRTLRTALEAEHRDIDGGIETFLEQVSEELGSTEELRRSLAGLRRHIYLEEEFLFPPLKSAGLMGPIFVMEREHGALWKAMDEVDGLIAENDGTAVHKACTHMLEVLAKHNAMEEKVIYAQADELLDQSAGRELLEFMESGSAPAGWVAHSAR</sequence>
<accession>A0A5B0EBW1</accession>
<evidence type="ECO:0000259" key="1">
    <source>
        <dbReference type="Pfam" id="PF01814"/>
    </source>
</evidence>
<organism evidence="2 3">
    <name type="scientific">Paeniglutamicibacter gangotriensis</name>
    <dbReference type="NCBI Taxonomy" id="254787"/>
    <lineage>
        <taxon>Bacteria</taxon>
        <taxon>Bacillati</taxon>
        <taxon>Actinomycetota</taxon>
        <taxon>Actinomycetes</taxon>
        <taxon>Micrococcales</taxon>
        <taxon>Micrococcaceae</taxon>
        <taxon>Paeniglutamicibacter</taxon>
    </lineage>
</organism>
<evidence type="ECO:0000313" key="3">
    <source>
        <dbReference type="Proteomes" id="UP000323856"/>
    </source>
</evidence>
<dbReference type="Proteomes" id="UP000323856">
    <property type="component" value="Unassembled WGS sequence"/>
</dbReference>
<dbReference type="AlphaFoldDB" id="A0A5B0EBW1"/>
<name>A0A5B0EBW1_9MICC</name>
<dbReference type="Gene3D" id="1.20.120.520">
    <property type="entry name" value="nmb1532 protein domain like"/>
    <property type="match status" value="1"/>
</dbReference>
<gene>
    <name evidence="2" type="ORF">FQ154_11470</name>
</gene>
<evidence type="ECO:0000313" key="2">
    <source>
        <dbReference type="EMBL" id="KAA0976208.1"/>
    </source>
</evidence>
<comment type="caution">
    <text evidence="2">The sequence shown here is derived from an EMBL/GenBank/DDBJ whole genome shotgun (WGS) entry which is preliminary data.</text>
</comment>
<reference evidence="2 3" key="1">
    <citation type="submission" date="2019-07" db="EMBL/GenBank/DDBJ databases">
        <title>Analysis of the biochemical properties, biological activity and biotechnological potential of siderophores and biosurfactants produced by Antarctic psychrotolerant bacteria.</title>
        <authorList>
            <person name="Styczynski M."/>
            <person name="Krucon T."/>
            <person name="Decewicz P."/>
            <person name="Dziewit L."/>
        </authorList>
    </citation>
    <scope>NUCLEOTIDE SEQUENCE [LARGE SCALE GENOMIC DNA]</scope>
    <source>
        <strain evidence="2 3">ANT_H27</strain>
    </source>
</reference>
<protein>
    <submittedName>
        <fullName evidence="2">Hemerythrin domain-containing protein</fullName>
    </submittedName>
</protein>
<feature type="domain" description="Hemerythrin-like" evidence="1">
    <location>
        <begin position="8"/>
        <end position="123"/>
    </location>
</feature>
<dbReference type="InterPro" id="IPR012312">
    <property type="entry name" value="Hemerythrin-like"/>
</dbReference>
<dbReference type="Pfam" id="PF01814">
    <property type="entry name" value="Hemerythrin"/>
    <property type="match status" value="1"/>
</dbReference>
<dbReference type="RefSeq" id="WP_007271252.1">
    <property type="nucleotide sequence ID" value="NZ_VOBL01000011.1"/>
</dbReference>
<dbReference type="OrthoDB" id="3830515at2"/>
<proteinExistence type="predicted"/>